<accession>A0ACB7JAB7</accession>
<comment type="caution">
    <text evidence="1">The sequence shown here is derived from an EMBL/GenBank/DDBJ whole genome shotgun (WGS) entry which is preliminary data.</text>
</comment>
<organism evidence="1 2">
    <name type="scientific">Pleurotus cornucopiae</name>
    <name type="common">Cornucopia mushroom</name>
    <dbReference type="NCBI Taxonomy" id="5321"/>
    <lineage>
        <taxon>Eukaryota</taxon>
        <taxon>Fungi</taxon>
        <taxon>Dikarya</taxon>
        <taxon>Basidiomycota</taxon>
        <taxon>Agaricomycotina</taxon>
        <taxon>Agaricomycetes</taxon>
        <taxon>Agaricomycetidae</taxon>
        <taxon>Agaricales</taxon>
        <taxon>Pleurotineae</taxon>
        <taxon>Pleurotaceae</taxon>
        <taxon>Pleurotus</taxon>
    </lineage>
</organism>
<dbReference type="Proteomes" id="UP000824881">
    <property type="component" value="Unassembled WGS sequence"/>
</dbReference>
<proteinExistence type="predicted"/>
<gene>
    <name evidence="1" type="ORF">CCMSSC00406_0000877</name>
</gene>
<evidence type="ECO:0000313" key="2">
    <source>
        <dbReference type="Proteomes" id="UP000824881"/>
    </source>
</evidence>
<keyword evidence="2" id="KW-1185">Reference proteome</keyword>
<sequence length="778" mass="86972">MSEPVIFRRTKSKPKQRARQTSPTAGDEEAEKGTESPSTLVAKLKRRVKPKSRLSFGAADEEGDGEVFQVKKSSLSQKLILGRNAAPSSTLAQTTLASRGPVYDSAYLSELKASTPSTRPRLAVDDGDVSMDVGETSISNVQTVDIFESETTIPAEATIKNAKEKRERLRGTGAGDDFISLSVTRRVEDQGPHPESRLVREEDELGEGDDEFAEYTSAQERIALGKKSRKVEASKRRDAMKEMIADAEEEDDETMEWEQEQLRRGGNQAQEASNTPVKRVYVAATIPTVTPIPSLGPALSRLAASLSQLTVSHASNTSSLNAIAKERSEVDEREIELRDMVDKAELKRSWFDSFHEWVEGVAEFLDEKYPQLEKLEEAQLTLLKQRLDVVVDRRRADDEDDLATFHGRQANSNVDDATPKDEFGRLIPPSVLRRERRAARLARRARRQSKTEEEGYSTDSSLAPAEQESYEHTSGELIERKADVLADVRAAEFKDPAKSKWWREWREKYADSYVGAWGGLGLVGAWEFWVRLEIVGWDVMEDPRSLDGFKWYKGLYEYSRPGDPTNPDSELGPDGDLVSSMISTAVIPRMCKLIEGGALDVYSGKHIRRIVDLAEEMEVSVERGSAKFQALLKSVYTVFDRATLQTEELIARSKDAAPRQPIFDPEAIPARSRFLARRIKLVQNLMRWRKFTGEMLGAGEMASRLVDGCIRSVAEEGWDVGGEAAMQKYQANVEYALMAYGRLWPPRAPNGRYTLDCLCLILITVGAANLQVPDPEVP</sequence>
<name>A0ACB7JAB7_PLECO</name>
<dbReference type="EMBL" id="WQMT02000001">
    <property type="protein sequence ID" value="KAG9227477.1"/>
    <property type="molecule type" value="Genomic_DNA"/>
</dbReference>
<protein>
    <submittedName>
        <fullName evidence="1">Uncharacterized protein</fullName>
    </submittedName>
</protein>
<reference evidence="1 2" key="1">
    <citation type="journal article" date="2021" name="Appl. Environ. Microbiol.">
        <title>Genetic linkage and physical mapping for an oyster mushroom Pleurotus cornucopiae and QTL analysis for the trait cap color.</title>
        <authorList>
            <person name="Zhang Y."/>
            <person name="Gao W."/>
            <person name="Sonnenberg A."/>
            <person name="Chen Q."/>
            <person name="Zhang J."/>
            <person name="Huang C."/>
        </authorList>
    </citation>
    <scope>NUCLEOTIDE SEQUENCE [LARGE SCALE GENOMIC DNA]</scope>
    <source>
        <strain evidence="1">CCMSSC00406</strain>
    </source>
</reference>
<evidence type="ECO:0000313" key="1">
    <source>
        <dbReference type="EMBL" id="KAG9227477.1"/>
    </source>
</evidence>